<feature type="domain" description="PAS" evidence="8">
    <location>
        <begin position="287"/>
        <end position="357"/>
    </location>
</feature>
<keyword evidence="5" id="KW-0418">Kinase</keyword>
<feature type="domain" description="Histidine kinase" evidence="7">
    <location>
        <begin position="1346"/>
        <end position="1560"/>
    </location>
</feature>
<dbReference type="PROSITE" id="PS50113">
    <property type="entry name" value="PAC"/>
    <property type="match status" value="7"/>
</dbReference>
<feature type="domain" description="PAS" evidence="8">
    <location>
        <begin position="1203"/>
        <end position="1273"/>
    </location>
</feature>
<feature type="coiled-coil region" evidence="6">
    <location>
        <begin position="805"/>
        <end position="832"/>
    </location>
</feature>
<dbReference type="SMART" id="SM00091">
    <property type="entry name" value="PAS"/>
    <property type="match status" value="10"/>
</dbReference>
<dbReference type="PROSITE" id="PS50112">
    <property type="entry name" value="PAS"/>
    <property type="match status" value="5"/>
</dbReference>
<dbReference type="SUPFAM" id="SSF47384">
    <property type="entry name" value="Homodimeric domain of signal transducing histidine kinase"/>
    <property type="match status" value="1"/>
</dbReference>
<dbReference type="InterPro" id="IPR035965">
    <property type="entry name" value="PAS-like_dom_sf"/>
</dbReference>
<comment type="caution">
    <text evidence="10">The sequence shown here is derived from an EMBL/GenBank/DDBJ whole genome shotgun (WGS) entry which is preliminary data.</text>
</comment>
<evidence type="ECO:0000313" key="10">
    <source>
        <dbReference type="EMBL" id="MBF9236332.1"/>
    </source>
</evidence>
<evidence type="ECO:0000256" key="5">
    <source>
        <dbReference type="ARBA" id="ARBA00022777"/>
    </source>
</evidence>
<dbReference type="Gene3D" id="3.30.450.20">
    <property type="entry name" value="PAS domain"/>
    <property type="match status" value="9"/>
</dbReference>
<feature type="domain" description="PAS" evidence="8">
    <location>
        <begin position="1077"/>
        <end position="1147"/>
    </location>
</feature>
<dbReference type="Pfam" id="PF02518">
    <property type="entry name" value="HATPase_c"/>
    <property type="match status" value="1"/>
</dbReference>
<feature type="domain" description="PAC" evidence="9">
    <location>
        <begin position="896"/>
        <end position="949"/>
    </location>
</feature>
<protein>
    <recommendedName>
        <fullName evidence="2">histidine kinase</fullName>
        <ecNumber evidence="2">2.7.13.3</ecNumber>
    </recommendedName>
</protein>
<evidence type="ECO:0000259" key="8">
    <source>
        <dbReference type="PROSITE" id="PS50112"/>
    </source>
</evidence>
<accession>A0ABS0IDA8</accession>
<dbReference type="Gene3D" id="1.10.287.130">
    <property type="match status" value="1"/>
</dbReference>
<dbReference type="InterPro" id="IPR005467">
    <property type="entry name" value="His_kinase_dom"/>
</dbReference>
<proteinExistence type="predicted"/>
<keyword evidence="4" id="KW-0808">Transferase</keyword>
<dbReference type="InterPro" id="IPR004358">
    <property type="entry name" value="Sig_transdc_His_kin-like_C"/>
</dbReference>
<feature type="domain" description="PAS" evidence="8">
    <location>
        <begin position="555"/>
        <end position="628"/>
    </location>
</feature>
<keyword evidence="11" id="KW-1185">Reference proteome</keyword>
<organism evidence="10 11">
    <name type="scientific">Hymenobacter jeongseonensis</name>
    <dbReference type="NCBI Taxonomy" id="2791027"/>
    <lineage>
        <taxon>Bacteria</taxon>
        <taxon>Pseudomonadati</taxon>
        <taxon>Bacteroidota</taxon>
        <taxon>Cytophagia</taxon>
        <taxon>Cytophagales</taxon>
        <taxon>Hymenobacteraceae</taxon>
        <taxon>Hymenobacter</taxon>
    </lineage>
</organism>
<feature type="domain" description="PAC" evidence="9">
    <location>
        <begin position="1023"/>
        <end position="1076"/>
    </location>
</feature>
<evidence type="ECO:0000259" key="7">
    <source>
        <dbReference type="PROSITE" id="PS50109"/>
    </source>
</evidence>
<dbReference type="SMART" id="SM00086">
    <property type="entry name" value="PAC"/>
    <property type="match status" value="8"/>
</dbReference>
<dbReference type="SUPFAM" id="SSF55785">
    <property type="entry name" value="PYP-like sensor domain (PAS domain)"/>
    <property type="match status" value="9"/>
</dbReference>
<dbReference type="InterPro" id="IPR013656">
    <property type="entry name" value="PAS_4"/>
</dbReference>
<evidence type="ECO:0000256" key="6">
    <source>
        <dbReference type="SAM" id="Coils"/>
    </source>
</evidence>
<feature type="domain" description="PAC" evidence="9">
    <location>
        <begin position="631"/>
        <end position="683"/>
    </location>
</feature>
<dbReference type="EMBL" id="JADQDQ010000001">
    <property type="protein sequence ID" value="MBF9236332.1"/>
    <property type="molecule type" value="Genomic_DNA"/>
</dbReference>
<feature type="domain" description="PAS" evidence="8">
    <location>
        <begin position="950"/>
        <end position="992"/>
    </location>
</feature>
<dbReference type="PROSITE" id="PS50109">
    <property type="entry name" value="HIS_KIN"/>
    <property type="match status" value="1"/>
</dbReference>
<dbReference type="PRINTS" id="PR00344">
    <property type="entry name" value="BCTRLSENSOR"/>
</dbReference>
<dbReference type="Proteomes" id="UP000597617">
    <property type="component" value="Unassembled WGS sequence"/>
</dbReference>
<feature type="domain" description="PAC" evidence="9">
    <location>
        <begin position="492"/>
        <end position="547"/>
    </location>
</feature>
<sequence>MLPPAVPALDFELLFAALPAPFAALAPDGTVLALNTAMAALLRPDGQPIIGQPAAALHSALAAAGQQLAAPQAWDGALHEARAGATRVLKPDWNSAARPGTAATAAAPNYWETTLQPVPPPGPEAGPPRFLLLRLLNVNDHQRNEQLLVAQQQRTQRILDQLPLTVTTMEGDDLQFTFLSARAREAMGTRAAVGRPVAESLPEVSAQGYVQLLQKVRDSGQPVFGYEERTELVDPTTGELQERFNNFGYLPLYGEQGTGVLAYGLDVTEQVQARLRNEALAAKAQAADQRLHRVTENLPSITFISNQEGAVLYLSPQWYAYTGSSPADDLDQIWEARVHPDDQALAKQHYATALANGTPWRYELRLRRHDDEYRWFLSQGMPEPLEDAQAAGRSRQWFGSDLDIHELRETQARLEAKDQQLSQILGQAPALIATVAGPDHRFTFTNAAYDELMLHRPRLGQPAGQCLPEIAEQGFVMLLDSVYQSNKTFEGRAMPLEVLSGTGDERRLLYLDFTYQLLRDEQGKATGIMAFGVDVTQQVLARRETEVLQGEVRAADQRLRRQAEVLPIITFTTDNVGRTTYMSPQWYTFTGQQPGGAWAEVDAEWADRLHPDDRAKAERLIQQSINYAQLGRVEVRLRGANGQYRWFLTEAVPELNIDGQLRQRYGYMLDVHELRQTQRQLEAKDRQLSLILDQAPALVATLQGPDHRYSFFNLRYQEMAGRRIQLGHPVAEVLPEVVKQGFVELLDKVYQTGETYIGQEVRIQLGSSTASNPQMLYVDHTYIPLRDERDQVTGILSFALDVTERVHIRQRAEAAQAEAQAADQRLRLLTESLPLISYQSAADGSPEYVSPQWFAYTGQAPVAFDPVRSWAAAIHPDDLPALSQSFAQQLNARQTWQDEFRLRRHDGQYRRHLSRSTPELDPATGEVVRWFGTTLDIEELHERTEELARSRADFAALANNISQLAWIADPTGNIFWYNQQWYDYTGTSVEEVQSGGWKQAYDPALAKGISERFLASIASGEPWEDTFPLRRHDGQYRWFLSRARPIRDEATGEVLRWFGTNTDVTELRQLQNRLGASEEELRIQAESIPQQVWTAQPDGTVDFFNHRTAAYVGESMEKNGAAHWLHFVHPDDHAPMQARWDHAIATQRYYEAEFRLRRYDGEYRWFLGQAQARRAPGGQVLKWYGTNTDVHQQRVLQEQLLSSQARFQQLLETLPQMTWTARPDGIPTYFSQRWYDFTGAGADELQDWGWEDFVHPDDLGTTVRNWRHSLATGEPYMDENRWRDHAGNYRWFLVRAEAIRDNTGAITLWVGAHTDVHEVKEVQQQLEAQNARLVRTNEDLDNFVYTASHDLKQPINNMAGIFEELTRTAYFRDPDAIKLITYFERALGQIFGTIDSLSAIVRGQRQEQEVPAESVEMDPLVAEIVASLQDQVTQTGARFELDFATCPVVTFVRPNLQSLLFNLISNSLKYADPARPALIRISCTPNAATGGPVLTVQDNGIGIDMERFGPQLFQLFRRFHTHVDGTGMGLYLVNRIVKNHGGRLEVSSTVGEGTTFQIYL</sequence>
<dbReference type="Gene3D" id="3.30.565.10">
    <property type="entry name" value="Histidine kinase-like ATPase, C-terminal domain"/>
    <property type="match status" value="1"/>
</dbReference>
<name>A0ABS0IDA8_9BACT</name>
<dbReference type="SUPFAM" id="SSF55874">
    <property type="entry name" value="ATPase domain of HSP90 chaperone/DNA topoisomerase II/histidine kinase"/>
    <property type="match status" value="1"/>
</dbReference>
<dbReference type="InterPro" id="IPR013655">
    <property type="entry name" value="PAS_fold_3"/>
</dbReference>
<dbReference type="SMART" id="SM00387">
    <property type="entry name" value="HATPase_c"/>
    <property type="match status" value="1"/>
</dbReference>
<feature type="domain" description="PAC" evidence="9">
    <location>
        <begin position="1150"/>
        <end position="1202"/>
    </location>
</feature>
<comment type="catalytic activity">
    <reaction evidence="1">
        <text>ATP + protein L-histidine = ADP + protein N-phospho-L-histidine.</text>
        <dbReference type="EC" id="2.7.13.3"/>
    </reaction>
</comment>
<evidence type="ECO:0000256" key="1">
    <source>
        <dbReference type="ARBA" id="ARBA00000085"/>
    </source>
</evidence>
<dbReference type="NCBIfam" id="TIGR00229">
    <property type="entry name" value="sensory_box"/>
    <property type="match status" value="3"/>
</dbReference>
<dbReference type="EC" id="2.7.13.3" evidence="2"/>
<dbReference type="CDD" id="cd00130">
    <property type="entry name" value="PAS"/>
    <property type="match status" value="6"/>
</dbReference>
<dbReference type="Pfam" id="PF08447">
    <property type="entry name" value="PAS_3"/>
    <property type="match status" value="6"/>
</dbReference>
<evidence type="ECO:0000259" key="9">
    <source>
        <dbReference type="PROSITE" id="PS50113"/>
    </source>
</evidence>
<dbReference type="RefSeq" id="WP_196280682.1">
    <property type="nucleotide sequence ID" value="NZ_JADQDQ010000001.1"/>
</dbReference>
<dbReference type="Pfam" id="PF08448">
    <property type="entry name" value="PAS_4"/>
    <property type="match status" value="4"/>
</dbReference>
<evidence type="ECO:0000256" key="4">
    <source>
        <dbReference type="ARBA" id="ARBA00022679"/>
    </source>
</evidence>
<dbReference type="InterPro" id="IPR001610">
    <property type="entry name" value="PAC"/>
</dbReference>
<feature type="domain" description="PAC" evidence="9">
    <location>
        <begin position="759"/>
        <end position="814"/>
    </location>
</feature>
<feature type="domain" description="PAC" evidence="9">
    <location>
        <begin position="1276"/>
        <end position="1328"/>
    </location>
</feature>
<evidence type="ECO:0000313" key="11">
    <source>
        <dbReference type="Proteomes" id="UP000597617"/>
    </source>
</evidence>
<dbReference type="InterPro" id="IPR000700">
    <property type="entry name" value="PAS-assoc_C"/>
</dbReference>
<dbReference type="InterPro" id="IPR000014">
    <property type="entry name" value="PAS"/>
</dbReference>
<evidence type="ECO:0000256" key="2">
    <source>
        <dbReference type="ARBA" id="ARBA00012438"/>
    </source>
</evidence>
<keyword evidence="6" id="KW-0175">Coiled coil</keyword>
<dbReference type="PANTHER" id="PTHR43304">
    <property type="entry name" value="PHYTOCHROME-LIKE PROTEIN CPH1"/>
    <property type="match status" value="1"/>
</dbReference>
<dbReference type="PANTHER" id="PTHR43304:SF1">
    <property type="entry name" value="PAC DOMAIN-CONTAINING PROTEIN"/>
    <property type="match status" value="1"/>
</dbReference>
<dbReference type="InterPro" id="IPR052162">
    <property type="entry name" value="Sensor_kinase/Photoreceptor"/>
</dbReference>
<dbReference type="InterPro" id="IPR036890">
    <property type="entry name" value="HATPase_C_sf"/>
</dbReference>
<dbReference type="InterPro" id="IPR003594">
    <property type="entry name" value="HATPase_dom"/>
</dbReference>
<reference evidence="10 11" key="1">
    <citation type="submission" date="2020-11" db="EMBL/GenBank/DDBJ databases">
        <authorList>
            <person name="Kim M.K."/>
        </authorList>
    </citation>
    <scope>NUCLEOTIDE SEQUENCE [LARGE SCALE GENOMIC DNA]</scope>
    <source>
        <strain evidence="10 11">BT683</strain>
    </source>
</reference>
<dbReference type="InterPro" id="IPR036097">
    <property type="entry name" value="HisK_dim/P_sf"/>
</dbReference>
<keyword evidence="3" id="KW-0597">Phosphoprotein</keyword>
<gene>
    <name evidence="10" type="ORF">I2I05_02885</name>
</gene>
<evidence type="ECO:0000256" key="3">
    <source>
        <dbReference type="ARBA" id="ARBA00022553"/>
    </source>
</evidence>